<evidence type="ECO:0000256" key="8">
    <source>
        <dbReference type="SAM" id="SignalP"/>
    </source>
</evidence>
<dbReference type="Pfam" id="PF17964">
    <property type="entry name" value="Big_10"/>
    <property type="match status" value="1"/>
</dbReference>
<evidence type="ECO:0000256" key="6">
    <source>
        <dbReference type="ARBA" id="ARBA00023316"/>
    </source>
</evidence>
<evidence type="ECO:0000256" key="3">
    <source>
        <dbReference type="ARBA" id="ARBA00022960"/>
    </source>
</evidence>
<evidence type="ECO:0000256" key="4">
    <source>
        <dbReference type="ARBA" id="ARBA00022984"/>
    </source>
</evidence>
<sequence>MGIWSSAMGSSPAGVRRRAFAAAAFLVAAAALIGGCATAAAGPTHPQQAPAPAAPAPAAVVPVLTLQPAADAADVAPSGLAHASASAGTLKDVALTGADGKPVPGSYSADTAQWTATAPLAYKGKYTWSGSMVAPDGTATPLTGTFSTVTPKRTVKGSLNIGDGQTVGVAAPIEVHFNRDLSAEAKAAVERGLTVTTSVPVQGAWAWLPDDQVGSRVHWRPKDYWPANTQVTVKAPLYGLDLGTAGWGTADVGSSFTIGRSQIVKADEDSHRIQVVRDGQQVMDLPASYGLETDPNRVTRSGTHIVMAKSEKVLMSNPDYGYENVPEYWAVRISNNGEFIHANPASNWAQGKRNISHGCINLSTANAKAYFDTAMFGDPVEVTGSSVKLSAADGDIYDWAITWDDWTKMSALTA</sequence>
<comment type="pathway">
    <text evidence="1 7">Cell wall biogenesis; peptidoglycan biosynthesis.</text>
</comment>
<keyword evidence="8" id="KW-0732">Signal</keyword>
<dbReference type="InterPro" id="IPR041280">
    <property type="entry name" value="Big_10"/>
</dbReference>
<dbReference type="Proteomes" id="UP001500449">
    <property type="component" value="Unassembled WGS sequence"/>
</dbReference>
<accession>A0ABN2MPY9</accession>
<dbReference type="InterPro" id="IPR038063">
    <property type="entry name" value="Transpep_catalytic_dom"/>
</dbReference>
<evidence type="ECO:0000259" key="9">
    <source>
        <dbReference type="PROSITE" id="PS52029"/>
    </source>
</evidence>
<feature type="chain" id="PRO_5045516233" evidence="8">
    <location>
        <begin position="40"/>
        <end position="414"/>
    </location>
</feature>
<gene>
    <name evidence="10" type="primary">ldtMt5_1</name>
    <name evidence="10" type="ORF">GCM10009836_11180</name>
</gene>
<dbReference type="EMBL" id="BAAAQK010000003">
    <property type="protein sequence ID" value="GAA1834643.1"/>
    <property type="molecule type" value="Genomic_DNA"/>
</dbReference>
<keyword evidence="5" id="KW-0012">Acyltransferase</keyword>
<dbReference type="Gene3D" id="2.60.40.3710">
    <property type="match status" value="1"/>
</dbReference>
<keyword evidence="2" id="KW-0808">Transferase</keyword>
<comment type="caution">
    <text evidence="10">The sequence shown here is derived from an EMBL/GenBank/DDBJ whole genome shotgun (WGS) entry which is preliminary data.</text>
</comment>
<dbReference type="Gene3D" id="2.60.40.3780">
    <property type="match status" value="1"/>
</dbReference>
<organism evidence="10 11">
    <name type="scientific">Pseudonocardia ailaonensis</name>
    <dbReference type="NCBI Taxonomy" id="367279"/>
    <lineage>
        <taxon>Bacteria</taxon>
        <taxon>Bacillati</taxon>
        <taxon>Actinomycetota</taxon>
        <taxon>Actinomycetes</taxon>
        <taxon>Pseudonocardiales</taxon>
        <taxon>Pseudonocardiaceae</taxon>
        <taxon>Pseudonocardia</taxon>
    </lineage>
</organism>
<keyword evidence="3 7" id="KW-0133">Cell shape</keyword>
<dbReference type="CDD" id="cd13432">
    <property type="entry name" value="LDT_IgD_like_2"/>
    <property type="match status" value="1"/>
</dbReference>
<evidence type="ECO:0000313" key="11">
    <source>
        <dbReference type="Proteomes" id="UP001500449"/>
    </source>
</evidence>
<feature type="signal peptide" evidence="8">
    <location>
        <begin position="1"/>
        <end position="39"/>
    </location>
</feature>
<evidence type="ECO:0000313" key="10">
    <source>
        <dbReference type="EMBL" id="GAA1834643.1"/>
    </source>
</evidence>
<keyword evidence="4 7" id="KW-0573">Peptidoglycan synthesis</keyword>
<dbReference type="Pfam" id="PF03734">
    <property type="entry name" value="YkuD"/>
    <property type="match status" value="1"/>
</dbReference>
<dbReference type="CDD" id="cd16913">
    <property type="entry name" value="YkuD_like"/>
    <property type="match status" value="1"/>
</dbReference>
<dbReference type="PROSITE" id="PS52029">
    <property type="entry name" value="LD_TPASE"/>
    <property type="match status" value="1"/>
</dbReference>
<reference evidence="10 11" key="1">
    <citation type="journal article" date="2019" name="Int. J. Syst. Evol. Microbiol.">
        <title>The Global Catalogue of Microorganisms (GCM) 10K type strain sequencing project: providing services to taxonomists for standard genome sequencing and annotation.</title>
        <authorList>
            <consortium name="The Broad Institute Genomics Platform"/>
            <consortium name="The Broad Institute Genome Sequencing Center for Infectious Disease"/>
            <person name="Wu L."/>
            <person name="Ma J."/>
        </authorList>
    </citation>
    <scope>NUCLEOTIDE SEQUENCE [LARGE SCALE GENOMIC DNA]</scope>
    <source>
        <strain evidence="10 11">JCM 16009</strain>
    </source>
</reference>
<keyword evidence="11" id="KW-1185">Reference proteome</keyword>
<evidence type="ECO:0000256" key="1">
    <source>
        <dbReference type="ARBA" id="ARBA00004752"/>
    </source>
</evidence>
<dbReference type="PANTHER" id="PTHR30582:SF2">
    <property type="entry name" value="L,D-TRANSPEPTIDASE YCIB-RELATED"/>
    <property type="match status" value="1"/>
</dbReference>
<dbReference type="InterPro" id="IPR005490">
    <property type="entry name" value="LD_TPept_cat_dom"/>
</dbReference>
<protein>
    <submittedName>
        <fullName evidence="10">L,D-transpeptidase LdtMt5</fullName>
    </submittedName>
</protein>
<feature type="active site" description="Proton donor/acceptor" evidence="7">
    <location>
        <position position="341"/>
    </location>
</feature>
<dbReference type="Gene3D" id="2.40.440.10">
    <property type="entry name" value="L,D-transpeptidase catalytic domain-like"/>
    <property type="match status" value="1"/>
</dbReference>
<proteinExistence type="predicted"/>
<feature type="domain" description="L,D-TPase catalytic" evidence="9">
    <location>
        <begin position="262"/>
        <end position="383"/>
    </location>
</feature>
<evidence type="ECO:0000256" key="2">
    <source>
        <dbReference type="ARBA" id="ARBA00022679"/>
    </source>
</evidence>
<keyword evidence="6 7" id="KW-0961">Cell wall biogenesis/degradation</keyword>
<evidence type="ECO:0000256" key="5">
    <source>
        <dbReference type="ARBA" id="ARBA00023315"/>
    </source>
</evidence>
<dbReference type="SUPFAM" id="SSF141523">
    <property type="entry name" value="L,D-transpeptidase catalytic domain-like"/>
    <property type="match status" value="1"/>
</dbReference>
<feature type="active site" description="Nucleophile" evidence="7">
    <location>
        <position position="359"/>
    </location>
</feature>
<dbReference type="InterPro" id="IPR050979">
    <property type="entry name" value="LD-transpeptidase"/>
</dbReference>
<evidence type="ECO:0000256" key="7">
    <source>
        <dbReference type="PROSITE-ProRule" id="PRU01373"/>
    </source>
</evidence>
<dbReference type="PANTHER" id="PTHR30582">
    <property type="entry name" value="L,D-TRANSPEPTIDASE"/>
    <property type="match status" value="1"/>
</dbReference>
<name>A0ABN2MPY9_9PSEU</name>